<dbReference type="Pfam" id="PF25917">
    <property type="entry name" value="BSH_RND"/>
    <property type="match status" value="1"/>
</dbReference>
<name>A0A918MHP7_9RHOB</name>
<dbReference type="Gene3D" id="2.40.50.100">
    <property type="match status" value="1"/>
</dbReference>
<feature type="signal peptide" evidence="3">
    <location>
        <begin position="1"/>
        <end position="20"/>
    </location>
</feature>
<keyword evidence="6" id="KW-1185">Reference proteome</keyword>
<dbReference type="RefSeq" id="WP_189633096.1">
    <property type="nucleotide sequence ID" value="NZ_BMYQ01000002.1"/>
</dbReference>
<evidence type="ECO:0000256" key="1">
    <source>
        <dbReference type="ARBA" id="ARBA00009477"/>
    </source>
</evidence>
<comment type="similarity">
    <text evidence="1">Belongs to the membrane fusion protein (MFP) (TC 8.A.1) family.</text>
</comment>
<sequence length="335" mass="34962">MRISSIFVVTGLLAPLLATAAVAETLTLAPVPMTDWKAVYGRIEARDRIPARARLGGTLVELAVSEGDVVAAGRPLARIVDEKLTFQLVALESQKAATQAQLANAEADLKRGEELKKQGVTTEQRLDALRTQVDVLRGQLSALSAQADVIGQQQTEGAVLAPVGGRVLDVPVAKGAVVMPGETVATLGGGGTFLRLAVPERHATALDEGATIRIEGAEGAAEGRLVKVYPLIEAGRVIADVEVADLSDRFVDARVLVRLPTGSHPALMVPQTAILTRNGLDFVAIEGADGPSLQLVVPGQTVEQEGKPMVEILTGLAAGDRILTQAPTDQGASHD</sequence>
<evidence type="ECO:0000256" key="2">
    <source>
        <dbReference type="SAM" id="Coils"/>
    </source>
</evidence>
<dbReference type="Proteomes" id="UP000628984">
    <property type="component" value="Unassembled WGS sequence"/>
</dbReference>
<evidence type="ECO:0000313" key="6">
    <source>
        <dbReference type="Proteomes" id="UP000628984"/>
    </source>
</evidence>
<dbReference type="Gene3D" id="2.40.420.20">
    <property type="match status" value="1"/>
</dbReference>
<keyword evidence="2" id="KW-0175">Coiled coil</keyword>
<reference evidence="5" key="2">
    <citation type="submission" date="2020-09" db="EMBL/GenBank/DDBJ databases">
        <authorList>
            <person name="Sun Q."/>
            <person name="Kim S."/>
        </authorList>
    </citation>
    <scope>NUCLEOTIDE SEQUENCE</scope>
    <source>
        <strain evidence="5">KCTC 23714</strain>
    </source>
</reference>
<gene>
    <name evidence="5" type="ORF">GCM10011452_13780</name>
</gene>
<dbReference type="NCBIfam" id="TIGR01730">
    <property type="entry name" value="RND_mfp"/>
    <property type="match status" value="1"/>
</dbReference>
<organism evidence="5 6">
    <name type="scientific">Gemmobacter lanyuensis</name>
    <dbReference type="NCBI Taxonomy" id="1054497"/>
    <lineage>
        <taxon>Bacteria</taxon>
        <taxon>Pseudomonadati</taxon>
        <taxon>Pseudomonadota</taxon>
        <taxon>Alphaproteobacteria</taxon>
        <taxon>Rhodobacterales</taxon>
        <taxon>Paracoccaceae</taxon>
        <taxon>Gemmobacter</taxon>
    </lineage>
</organism>
<dbReference type="PANTHER" id="PTHR30469">
    <property type="entry name" value="MULTIDRUG RESISTANCE PROTEIN MDTA"/>
    <property type="match status" value="1"/>
</dbReference>
<comment type="caution">
    <text evidence="5">The sequence shown here is derived from an EMBL/GenBank/DDBJ whole genome shotgun (WGS) entry which is preliminary data.</text>
</comment>
<dbReference type="GO" id="GO:1990281">
    <property type="term" value="C:efflux pump complex"/>
    <property type="evidence" value="ECO:0007669"/>
    <property type="project" value="TreeGrafter"/>
</dbReference>
<keyword evidence="3" id="KW-0732">Signal</keyword>
<dbReference type="SUPFAM" id="SSF111369">
    <property type="entry name" value="HlyD-like secretion proteins"/>
    <property type="match status" value="1"/>
</dbReference>
<dbReference type="EMBL" id="BMYQ01000002">
    <property type="protein sequence ID" value="GGW26662.1"/>
    <property type="molecule type" value="Genomic_DNA"/>
</dbReference>
<accession>A0A918MHP7</accession>
<dbReference type="GO" id="GO:0015562">
    <property type="term" value="F:efflux transmembrane transporter activity"/>
    <property type="evidence" value="ECO:0007669"/>
    <property type="project" value="TreeGrafter"/>
</dbReference>
<dbReference type="Gene3D" id="1.10.287.470">
    <property type="entry name" value="Helix hairpin bin"/>
    <property type="match status" value="1"/>
</dbReference>
<dbReference type="AlphaFoldDB" id="A0A918MHP7"/>
<dbReference type="PANTHER" id="PTHR30469:SF15">
    <property type="entry name" value="HLYD FAMILY OF SECRETION PROTEINS"/>
    <property type="match status" value="1"/>
</dbReference>
<feature type="chain" id="PRO_5036816990" evidence="3">
    <location>
        <begin position="21"/>
        <end position="335"/>
    </location>
</feature>
<evidence type="ECO:0000313" key="5">
    <source>
        <dbReference type="EMBL" id="GGW26662.1"/>
    </source>
</evidence>
<feature type="coiled-coil region" evidence="2">
    <location>
        <begin position="88"/>
        <end position="146"/>
    </location>
</feature>
<feature type="domain" description="Multidrug resistance protein MdtA-like barrel-sandwich hybrid" evidence="4">
    <location>
        <begin position="52"/>
        <end position="184"/>
    </location>
</feature>
<protein>
    <submittedName>
        <fullName evidence="5">Membrane protein</fullName>
    </submittedName>
</protein>
<proteinExistence type="inferred from homology"/>
<dbReference type="InterPro" id="IPR058625">
    <property type="entry name" value="MdtA-like_BSH"/>
</dbReference>
<reference evidence="5" key="1">
    <citation type="journal article" date="2014" name="Int. J. Syst. Evol. Microbiol.">
        <title>Complete genome sequence of Corynebacterium casei LMG S-19264T (=DSM 44701T), isolated from a smear-ripened cheese.</title>
        <authorList>
            <consortium name="US DOE Joint Genome Institute (JGI-PGF)"/>
            <person name="Walter F."/>
            <person name="Albersmeier A."/>
            <person name="Kalinowski J."/>
            <person name="Ruckert C."/>
        </authorList>
    </citation>
    <scope>NUCLEOTIDE SEQUENCE</scope>
    <source>
        <strain evidence="5">KCTC 23714</strain>
    </source>
</reference>
<dbReference type="InterPro" id="IPR006143">
    <property type="entry name" value="RND_pump_MFP"/>
</dbReference>
<evidence type="ECO:0000256" key="3">
    <source>
        <dbReference type="SAM" id="SignalP"/>
    </source>
</evidence>
<evidence type="ECO:0000259" key="4">
    <source>
        <dbReference type="Pfam" id="PF25917"/>
    </source>
</evidence>